<keyword evidence="2" id="KW-1185">Reference proteome</keyword>
<proteinExistence type="predicted"/>
<organism evidence="1 2">
    <name type="scientific">Glarea lozoyensis (strain ATCC 74030 / MF5533)</name>
    <dbReference type="NCBI Taxonomy" id="1104152"/>
    <lineage>
        <taxon>Eukaryota</taxon>
        <taxon>Fungi</taxon>
        <taxon>Dikarya</taxon>
        <taxon>Ascomycota</taxon>
        <taxon>Pezizomycotina</taxon>
        <taxon>Leotiomycetes</taxon>
        <taxon>Helotiales</taxon>
        <taxon>Helotiaceae</taxon>
        <taxon>Glarea</taxon>
    </lineage>
</organism>
<dbReference type="AlphaFoldDB" id="H0EPB9"/>
<comment type="caution">
    <text evidence="1">The sequence shown here is derived from an EMBL/GenBank/DDBJ whole genome shotgun (WGS) entry which is preliminary data.</text>
</comment>
<protein>
    <submittedName>
        <fullName evidence="1">Uncharacterized protein</fullName>
    </submittedName>
</protein>
<reference evidence="1 2" key="1">
    <citation type="journal article" date="2012" name="Eukaryot. Cell">
        <title>Genome sequence of the fungus Glarea lozoyensis: the first genome sequence of a species from the Helotiaceae family.</title>
        <authorList>
            <person name="Youssar L."/>
            <person name="Gruening B.A."/>
            <person name="Erxleben A."/>
            <person name="Guenther S."/>
            <person name="Huettel W."/>
        </authorList>
    </citation>
    <scope>NUCLEOTIDE SEQUENCE [LARGE SCALE GENOMIC DNA]</scope>
    <source>
        <strain evidence="2">ATCC 74030 / MF5533</strain>
    </source>
</reference>
<accession>H0EPB9</accession>
<gene>
    <name evidence="1" type="ORF">M7I_4493</name>
</gene>
<dbReference type="InParanoid" id="H0EPB9"/>
<dbReference type="Proteomes" id="UP000005446">
    <property type="component" value="Unassembled WGS sequence"/>
</dbReference>
<name>H0EPB9_GLAL7</name>
<dbReference type="HOGENOM" id="CLU_3224691_0_0_1"/>
<dbReference type="EMBL" id="AGUE01000110">
    <property type="protein sequence ID" value="EHK99619.1"/>
    <property type="molecule type" value="Genomic_DNA"/>
</dbReference>
<evidence type="ECO:0000313" key="1">
    <source>
        <dbReference type="EMBL" id="EHK99619.1"/>
    </source>
</evidence>
<sequence length="44" mass="4711">MAALLDHDSQGVDGVFHLQALGYVSHSESDPDATAIFLEEDLVP</sequence>
<evidence type="ECO:0000313" key="2">
    <source>
        <dbReference type="Proteomes" id="UP000005446"/>
    </source>
</evidence>